<name>A0AAU8GSL8_9VIRU</name>
<proteinExistence type="predicted"/>
<organism evidence="2">
    <name type="scientific">Mycobacterium phage Pharb</name>
    <dbReference type="NCBI Taxonomy" id="3136626"/>
    <lineage>
        <taxon>Viruses</taxon>
    </lineage>
</organism>
<evidence type="ECO:0000256" key="1">
    <source>
        <dbReference type="SAM" id="MobiDB-lite"/>
    </source>
</evidence>
<evidence type="ECO:0000313" key="2">
    <source>
        <dbReference type="EMBL" id="XCH43660.1"/>
    </source>
</evidence>
<feature type="region of interest" description="Disordered" evidence="1">
    <location>
        <begin position="289"/>
        <end position="316"/>
    </location>
</feature>
<protein>
    <submittedName>
        <fullName evidence="2">Uncharacterized protein</fullName>
    </submittedName>
</protein>
<gene>
    <name evidence="2" type="primary">51</name>
    <name evidence="2" type="ORF">SEA_PHARB_51</name>
</gene>
<dbReference type="Pfam" id="PF11753">
    <property type="entry name" value="DUF3310"/>
    <property type="match status" value="1"/>
</dbReference>
<accession>A0AAU8GSL8</accession>
<reference evidence="2" key="1">
    <citation type="submission" date="2024-04" db="EMBL/GenBank/DDBJ databases">
        <authorList>
            <person name="Bains C."/>
            <person name="Hallett B."/>
            <person name="Lee H."/>
            <person name="Redzematovic E."/>
            <person name="Hutchison K.W."/>
            <person name="Molloy S.D."/>
            <person name="Viland M.D."/>
            <person name="Lewis C.M."/>
            <person name="Garlena R.A."/>
            <person name="Russell D.A."/>
            <person name="Jacobs-Sera D."/>
            <person name="Hatfull G.F."/>
        </authorList>
    </citation>
    <scope>NUCLEOTIDE SEQUENCE</scope>
</reference>
<dbReference type="InterPro" id="IPR021739">
    <property type="entry name" value="SaV-like"/>
</dbReference>
<dbReference type="EMBL" id="PP750966">
    <property type="protein sequence ID" value="XCH43660.1"/>
    <property type="molecule type" value="Genomic_DNA"/>
</dbReference>
<sequence length="386" mass="41717">MSESTSGVQCHVCGLYDARVFDPCGAMWCRVCDLMGLGDLAVREKVEEIAEGVGKAFDAAVLFDPRNTIEWGEPQVPNYGAINRVWREQMGKAADGIPTADEVIEAVDEINSQLRSGADDGVRVDLMGKLGALLAEGDTSTVARTWLPGDADDADLKPGRLYTIPEPPQVSQVTVPGVVTALGEAHKAFVWEDVNGAHWGWAGAWVAWNTAPYRVGVGAVGPFRPVFMRPDVDLGTEQIIPERAGDPAIRLPGGAYCCGGGGNPGGHEWNCDLLTGLGRYSKPAGEASTCDDAKVSEPEGDAVAHPSHYTSSPAHCSGCGKPIECIDVTQHMGFNLGNTTKYVWRCDLKRDAIEDLRKARQYLDFEIEKRERALVDQYKNRNTNQG</sequence>